<evidence type="ECO:0000313" key="2">
    <source>
        <dbReference type="Proteomes" id="UP000789396"/>
    </source>
</evidence>
<proteinExistence type="predicted"/>
<name>A0A9N9H256_9GLOM</name>
<gene>
    <name evidence="1" type="ORF">RFULGI_LOCUS8308</name>
</gene>
<keyword evidence="2" id="KW-1185">Reference proteome</keyword>
<protein>
    <submittedName>
        <fullName evidence="1">11985_t:CDS:1</fullName>
    </submittedName>
</protein>
<reference evidence="1" key="1">
    <citation type="submission" date="2021-06" db="EMBL/GenBank/DDBJ databases">
        <authorList>
            <person name="Kallberg Y."/>
            <person name="Tangrot J."/>
            <person name="Rosling A."/>
        </authorList>
    </citation>
    <scope>NUCLEOTIDE SEQUENCE</scope>
    <source>
        <strain evidence="1">IN212</strain>
    </source>
</reference>
<dbReference type="EMBL" id="CAJVPZ010013260">
    <property type="protein sequence ID" value="CAG8647384.1"/>
    <property type="molecule type" value="Genomic_DNA"/>
</dbReference>
<comment type="caution">
    <text evidence="1">The sequence shown here is derived from an EMBL/GenBank/DDBJ whole genome shotgun (WGS) entry which is preliminary data.</text>
</comment>
<organism evidence="1 2">
    <name type="scientific">Racocetra fulgida</name>
    <dbReference type="NCBI Taxonomy" id="60492"/>
    <lineage>
        <taxon>Eukaryota</taxon>
        <taxon>Fungi</taxon>
        <taxon>Fungi incertae sedis</taxon>
        <taxon>Mucoromycota</taxon>
        <taxon>Glomeromycotina</taxon>
        <taxon>Glomeromycetes</taxon>
        <taxon>Diversisporales</taxon>
        <taxon>Gigasporaceae</taxon>
        <taxon>Racocetra</taxon>
    </lineage>
</organism>
<feature type="non-terminal residue" evidence="1">
    <location>
        <position position="1"/>
    </location>
</feature>
<dbReference type="Proteomes" id="UP000789396">
    <property type="component" value="Unassembled WGS sequence"/>
</dbReference>
<sequence length="59" mass="6695">SFPNLFRRLSNCSFADYIKLVEKEVSKVDEIEMGETETTLAKELRIIGLKFLPSGLGFL</sequence>
<dbReference type="AlphaFoldDB" id="A0A9N9H256"/>
<accession>A0A9N9H256</accession>
<evidence type="ECO:0000313" key="1">
    <source>
        <dbReference type="EMBL" id="CAG8647384.1"/>
    </source>
</evidence>